<feature type="domain" description="LTD" evidence="4">
    <location>
        <begin position="14"/>
        <end position="146"/>
    </location>
</feature>
<feature type="transmembrane region" description="Helical" evidence="2">
    <location>
        <begin position="183"/>
        <end position="204"/>
    </location>
</feature>
<comment type="caution">
    <text evidence="5">The sequence shown here is derived from an EMBL/GenBank/DDBJ whole genome shotgun (WGS) entry which is preliminary data.</text>
</comment>
<reference evidence="5 6" key="1">
    <citation type="journal article" date="2016" name="Nat. Commun.">
        <title>Thousands of microbial genomes shed light on interconnected biogeochemical processes in an aquifer system.</title>
        <authorList>
            <person name="Anantharaman K."/>
            <person name="Brown C.T."/>
            <person name="Hug L.A."/>
            <person name="Sharon I."/>
            <person name="Castelle C.J."/>
            <person name="Probst A.J."/>
            <person name="Thomas B.C."/>
            <person name="Singh A."/>
            <person name="Wilkins M.J."/>
            <person name="Karaoz U."/>
            <person name="Brodie E.L."/>
            <person name="Williams K.H."/>
            <person name="Hubbard S.S."/>
            <person name="Banfield J.F."/>
        </authorList>
    </citation>
    <scope>NUCLEOTIDE SEQUENCE [LARGE SCALE GENOMIC DNA]</scope>
</reference>
<feature type="signal peptide" evidence="3">
    <location>
        <begin position="1"/>
        <end position="20"/>
    </location>
</feature>
<feature type="compositionally biased region" description="Polar residues" evidence="1">
    <location>
        <begin position="137"/>
        <end position="157"/>
    </location>
</feature>
<protein>
    <recommendedName>
        <fullName evidence="4">LTD domain-containing protein</fullName>
    </recommendedName>
</protein>
<keyword evidence="2" id="KW-1133">Transmembrane helix</keyword>
<proteinExistence type="predicted"/>
<evidence type="ECO:0000313" key="6">
    <source>
        <dbReference type="Proteomes" id="UP000178647"/>
    </source>
</evidence>
<gene>
    <name evidence="5" type="ORF">A2896_01125</name>
</gene>
<dbReference type="Pfam" id="PF00932">
    <property type="entry name" value="LTD"/>
    <property type="match status" value="1"/>
</dbReference>
<name>A0A1G2EE42_9BACT</name>
<feature type="chain" id="PRO_5009582725" description="LTD domain-containing protein" evidence="3">
    <location>
        <begin position="21"/>
        <end position="211"/>
    </location>
</feature>
<organism evidence="5 6">
    <name type="scientific">Candidatus Nealsonbacteria bacterium RIFCSPLOWO2_01_FULL_43_32</name>
    <dbReference type="NCBI Taxonomy" id="1801672"/>
    <lineage>
        <taxon>Bacteria</taxon>
        <taxon>Candidatus Nealsoniibacteriota</taxon>
    </lineage>
</organism>
<feature type="compositionally biased region" description="Basic and acidic residues" evidence="1">
    <location>
        <begin position="123"/>
        <end position="136"/>
    </location>
</feature>
<feature type="region of interest" description="Disordered" evidence="1">
    <location>
        <begin position="118"/>
        <end position="159"/>
    </location>
</feature>
<evidence type="ECO:0000259" key="4">
    <source>
        <dbReference type="PROSITE" id="PS51841"/>
    </source>
</evidence>
<keyword evidence="2" id="KW-0472">Membrane</keyword>
<dbReference type="Proteomes" id="UP000178647">
    <property type="component" value="Unassembled WGS sequence"/>
</dbReference>
<dbReference type="AlphaFoldDB" id="A0A1G2EE42"/>
<dbReference type="Gene3D" id="2.60.40.1260">
    <property type="entry name" value="Lamin Tail domain"/>
    <property type="match status" value="1"/>
</dbReference>
<evidence type="ECO:0000256" key="1">
    <source>
        <dbReference type="SAM" id="MobiDB-lite"/>
    </source>
</evidence>
<dbReference type="STRING" id="1801672.A2896_01125"/>
<evidence type="ECO:0000313" key="5">
    <source>
        <dbReference type="EMBL" id="OGZ24077.1"/>
    </source>
</evidence>
<dbReference type="InterPro" id="IPR001322">
    <property type="entry name" value="Lamin_tail_dom"/>
</dbReference>
<accession>A0A1G2EE42</accession>
<keyword evidence="3" id="KW-0732">Signal</keyword>
<sequence>MKTLVFIFSLLFLSLNSAQAASTGDVLINEIAWMGTKDSANDEWIELHNTTPQAIDLNGWILKAVDGTPTIKLAGSDPANGFYLLERSKDYTGALNNKGEELELFDNKDNLIDLVDASSGWPEGDHSTKQTMERKNATTWQTSQNPGGTPKAENSSPLAAKPRETLPHELAAVSELVPKTTTYFYPIFIAFALAVFSGIIILVLKNKVKIG</sequence>
<dbReference type="EMBL" id="MHMH01000020">
    <property type="protein sequence ID" value="OGZ24077.1"/>
    <property type="molecule type" value="Genomic_DNA"/>
</dbReference>
<evidence type="ECO:0000256" key="2">
    <source>
        <dbReference type="SAM" id="Phobius"/>
    </source>
</evidence>
<dbReference type="InterPro" id="IPR036415">
    <property type="entry name" value="Lamin_tail_dom_sf"/>
</dbReference>
<dbReference type="PROSITE" id="PS51841">
    <property type="entry name" value="LTD"/>
    <property type="match status" value="1"/>
</dbReference>
<evidence type="ECO:0000256" key="3">
    <source>
        <dbReference type="SAM" id="SignalP"/>
    </source>
</evidence>
<dbReference type="SUPFAM" id="SSF74853">
    <property type="entry name" value="Lamin A/C globular tail domain"/>
    <property type="match status" value="1"/>
</dbReference>
<keyword evidence="2" id="KW-0812">Transmembrane</keyword>